<evidence type="ECO:0000259" key="1">
    <source>
        <dbReference type="PROSITE" id="PS50883"/>
    </source>
</evidence>
<sequence length="233" mass="27239">MGFFLDKRIDITNLTCWYQPIYEVNTMKAFGFEALVRSKLYRDFSAIDLFHQAEIQRTLTILDYQLILKAQQLFRYKNTHSLFINIFPSTLLDKKFISWWKEFSSLAPQIVLELSEEEPISDWENLKSVIKVLKKDKVKIAVDDMGEGYSFLKHWLQLEPDYIKLDRCHMTNLVDNKVKQKNLENLVKVIGPSIEIIAEGIEQIGCLEIIKNSGIRYAQGYALGRPAPFDNFY</sequence>
<dbReference type="GO" id="GO:0071111">
    <property type="term" value="F:cyclic-guanylate-specific phosphodiesterase activity"/>
    <property type="evidence" value="ECO:0007669"/>
    <property type="project" value="InterPro"/>
</dbReference>
<accession>A0A934M3F9</accession>
<dbReference type="InterPro" id="IPR001633">
    <property type="entry name" value="EAL_dom"/>
</dbReference>
<gene>
    <name evidence="2" type="ORF">I6U51_02485</name>
</gene>
<dbReference type="SMART" id="SM00052">
    <property type="entry name" value="EAL"/>
    <property type="match status" value="1"/>
</dbReference>
<dbReference type="InterPro" id="IPR050706">
    <property type="entry name" value="Cyclic-di-GMP_PDE-like"/>
</dbReference>
<evidence type="ECO:0000313" key="2">
    <source>
        <dbReference type="EMBL" id="MBI6871573.1"/>
    </source>
</evidence>
<dbReference type="PANTHER" id="PTHR33121">
    <property type="entry name" value="CYCLIC DI-GMP PHOSPHODIESTERASE PDEF"/>
    <property type="match status" value="1"/>
</dbReference>
<name>A0A934M3F9_9CLOT</name>
<evidence type="ECO:0000313" key="3">
    <source>
        <dbReference type="Proteomes" id="UP000622687"/>
    </source>
</evidence>
<comment type="caution">
    <text evidence="2">The sequence shown here is derived from an EMBL/GenBank/DDBJ whole genome shotgun (WGS) entry which is preliminary data.</text>
</comment>
<reference evidence="2" key="1">
    <citation type="submission" date="2020-12" db="EMBL/GenBank/DDBJ databases">
        <title>Clostridium thailandense sp. nov., a novel acetogenic bacterium isolated from peat land soil in Thailand.</title>
        <authorList>
            <person name="Chaikitkaew S."/>
            <person name="Birkeland N.K."/>
        </authorList>
    </citation>
    <scope>NUCLEOTIDE SEQUENCE</scope>
    <source>
        <strain evidence="2">DSM 17425</strain>
    </source>
</reference>
<dbReference type="Proteomes" id="UP000622687">
    <property type="component" value="Unassembled WGS sequence"/>
</dbReference>
<organism evidence="2 3">
    <name type="scientific">Clostridium aciditolerans</name>
    <dbReference type="NCBI Taxonomy" id="339861"/>
    <lineage>
        <taxon>Bacteria</taxon>
        <taxon>Bacillati</taxon>
        <taxon>Bacillota</taxon>
        <taxon>Clostridia</taxon>
        <taxon>Eubacteriales</taxon>
        <taxon>Clostridiaceae</taxon>
        <taxon>Clostridium</taxon>
    </lineage>
</organism>
<dbReference type="CDD" id="cd01948">
    <property type="entry name" value="EAL"/>
    <property type="match status" value="1"/>
</dbReference>
<proteinExistence type="predicted"/>
<dbReference type="Gene3D" id="3.20.20.450">
    <property type="entry name" value="EAL domain"/>
    <property type="match status" value="1"/>
</dbReference>
<dbReference type="RefSeq" id="WP_211141016.1">
    <property type="nucleotide sequence ID" value="NZ_JAEEGB010000003.1"/>
</dbReference>
<dbReference type="SUPFAM" id="SSF141868">
    <property type="entry name" value="EAL domain-like"/>
    <property type="match status" value="1"/>
</dbReference>
<dbReference type="PROSITE" id="PS50883">
    <property type="entry name" value="EAL"/>
    <property type="match status" value="1"/>
</dbReference>
<dbReference type="PANTHER" id="PTHR33121:SF76">
    <property type="entry name" value="SIGNALING PROTEIN"/>
    <property type="match status" value="1"/>
</dbReference>
<protein>
    <submittedName>
        <fullName evidence="2">EAL domain-containing protein</fullName>
    </submittedName>
</protein>
<dbReference type="Pfam" id="PF00563">
    <property type="entry name" value="EAL"/>
    <property type="match status" value="1"/>
</dbReference>
<dbReference type="EMBL" id="JAEEGB010000003">
    <property type="protein sequence ID" value="MBI6871573.1"/>
    <property type="molecule type" value="Genomic_DNA"/>
</dbReference>
<keyword evidence="3" id="KW-1185">Reference proteome</keyword>
<dbReference type="AlphaFoldDB" id="A0A934M3F9"/>
<feature type="domain" description="EAL" evidence="1">
    <location>
        <begin position="1"/>
        <end position="233"/>
    </location>
</feature>
<dbReference type="InterPro" id="IPR035919">
    <property type="entry name" value="EAL_sf"/>
</dbReference>